<feature type="transmembrane region" description="Helical" evidence="1">
    <location>
        <begin position="204"/>
        <end position="224"/>
    </location>
</feature>
<feature type="transmembrane region" description="Helical" evidence="1">
    <location>
        <begin position="67"/>
        <end position="91"/>
    </location>
</feature>
<organism evidence="2 3">
    <name type="scientific">Pseudonocardia cypriaca</name>
    <dbReference type="NCBI Taxonomy" id="882449"/>
    <lineage>
        <taxon>Bacteria</taxon>
        <taxon>Bacillati</taxon>
        <taxon>Actinomycetota</taxon>
        <taxon>Actinomycetes</taxon>
        <taxon>Pseudonocardiales</taxon>
        <taxon>Pseudonocardiaceae</taxon>
        <taxon>Pseudonocardia</taxon>
    </lineage>
</organism>
<feature type="transmembrane region" description="Helical" evidence="1">
    <location>
        <begin position="21"/>
        <end position="43"/>
    </location>
</feature>
<reference evidence="2 3" key="1">
    <citation type="submission" date="2019-06" db="EMBL/GenBank/DDBJ databases">
        <title>Sequencing the genomes of 1000 actinobacteria strains.</title>
        <authorList>
            <person name="Klenk H.-P."/>
        </authorList>
    </citation>
    <scope>NUCLEOTIDE SEQUENCE [LARGE SCALE GENOMIC DNA]</scope>
    <source>
        <strain evidence="2 3">DSM 45511</strain>
    </source>
</reference>
<feature type="transmembrane region" description="Helical" evidence="1">
    <location>
        <begin position="103"/>
        <end position="127"/>
    </location>
</feature>
<proteinExistence type="predicted"/>
<keyword evidence="3" id="KW-1185">Reference proteome</keyword>
<dbReference type="RefSeq" id="WP_211362134.1">
    <property type="nucleotide sequence ID" value="NZ_VFPH01000002.1"/>
</dbReference>
<accession>A0A543FT07</accession>
<protein>
    <recommendedName>
        <fullName evidence="4">DUF4386 domain-containing protein</fullName>
    </recommendedName>
</protein>
<feature type="transmembrane region" description="Helical" evidence="1">
    <location>
        <begin position="147"/>
        <end position="171"/>
    </location>
</feature>
<evidence type="ECO:0000313" key="2">
    <source>
        <dbReference type="EMBL" id="TQM36979.1"/>
    </source>
</evidence>
<keyword evidence="1" id="KW-0812">Transmembrane</keyword>
<evidence type="ECO:0000313" key="3">
    <source>
        <dbReference type="Proteomes" id="UP000319818"/>
    </source>
</evidence>
<evidence type="ECO:0000256" key="1">
    <source>
        <dbReference type="SAM" id="Phobius"/>
    </source>
</evidence>
<feature type="transmembrane region" description="Helical" evidence="1">
    <location>
        <begin position="178"/>
        <end position="198"/>
    </location>
</feature>
<name>A0A543FT07_9PSEU</name>
<keyword evidence="1" id="KW-0472">Membrane</keyword>
<dbReference type="EMBL" id="VFPH01000002">
    <property type="protein sequence ID" value="TQM36979.1"/>
    <property type="molecule type" value="Genomic_DNA"/>
</dbReference>
<keyword evidence="1" id="KW-1133">Transmembrane helix</keyword>
<comment type="caution">
    <text evidence="2">The sequence shown here is derived from an EMBL/GenBank/DDBJ whole genome shotgun (WGS) entry which is preliminary data.</text>
</comment>
<dbReference type="AlphaFoldDB" id="A0A543FT07"/>
<dbReference type="Proteomes" id="UP000319818">
    <property type="component" value="Unassembled WGS sequence"/>
</dbReference>
<sequence length="233" mass="23710">MTRTETPDARRRYRADAGPPLVILAIVSTGLLVAGLIVSTALAGETFPAPFAPADVVESYFRNNRTAVAVTAFSTFASGVPLAIYAATASARLRNLGIRNPGATIALVGGIVAAVFLCLSGMLSWVLSRPEIAGEPPVVHALQGLTFMTGGPGHVVALGLLVAGIAVPGLLAGLLPRWVAIAGLAIAAVCELATLVLLVDGAIAVVPVGRFGSLLWLIAAAVLLPKRRPAANA</sequence>
<gene>
    <name evidence="2" type="ORF">FB388_4175</name>
</gene>
<evidence type="ECO:0008006" key="4">
    <source>
        <dbReference type="Google" id="ProtNLM"/>
    </source>
</evidence>